<keyword evidence="5 9" id="KW-1133">Transmembrane helix</keyword>
<feature type="compositionally biased region" description="Acidic residues" evidence="8">
    <location>
        <begin position="321"/>
        <end position="333"/>
    </location>
</feature>
<feature type="region of interest" description="Disordered" evidence="8">
    <location>
        <begin position="319"/>
        <end position="343"/>
    </location>
</feature>
<accession>A0A914M108</accession>
<dbReference type="Proteomes" id="UP000887563">
    <property type="component" value="Unplaced"/>
</dbReference>
<reference evidence="12" key="1">
    <citation type="submission" date="2022-11" db="UniProtKB">
        <authorList>
            <consortium name="WormBaseParasite"/>
        </authorList>
    </citation>
    <scope>IDENTIFICATION</scope>
</reference>
<dbReference type="Pfam" id="PF03798">
    <property type="entry name" value="TRAM_LAG1_CLN8"/>
    <property type="match status" value="1"/>
</dbReference>
<evidence type="ECO:0000256" key="8">
    <source>
        <dbReference type="SAM" id="MobiDB-lite"/>
    </source>
</evidence>
<dbReference type="InterPro" id="IPR006634">
    <property type="entry name" value="TLC-dom"/>
</dbReference>
<feature type="transmembrane region" description="Helical" evidence="9">
    <location>
        <begin position="104"/>
        <end position="121"/>
    </location>
</feature>
<evidence type="ECO:0000256" key="7">
    <source>
        <dbReference type="PROSITE-ProRule" id="PRU00205"/>
    </source>
</evidence>
<feature type="domain" description="TLC" evidence="10">
    <location>
        <begin position="98"/>
        <end position="310"/>
    </location>
</feature>
<sequence length="343" mass="40430">MNNLNSLNWFWSEQFWLPENVTWSDLRSKNGIQYPQFHEFGYTLLVGILITLLRILVEAFIFVPFGYLSGWMDNKKGTLLQRIHSHLFFGFAGRSKFKRVSETAWRFTYYSCICIAGFYILRDQPQFTFIAESFRNWPNHHLPTPVWWYYVIQTGFYWSLIFSILTFDVKRSDHIEMALHHMATIILLAMSFTVNFVRFGSMILLIHDCADIFLELGKLFRYAGWDKAVTIDFSVFMFVWISTRLFYFPFVMLRCMIFDGPTLIQESYRWGNLLQRPIIPRVFLLILCFLLILHFFWTYILLKIAIKSVNNGVDDIREVSDGEEEGGGGDGEDSSLLKTKKTE</sequence>
<evidence type="ECO:0000256" key="1">
    <source>
        <dbReference type="ARBA" id="ARBA00004141"/>
    </source>
</evidence>
<dbReference type="GO" id="GO:0046513">
    <property type="term" value="P:ceramide biosynthetic process"/>
    <property type="evidence" value="ECO:0007669"/>
    <property type="project" value="InterPro"/>
</dbReference>
<dbReference type="PANTHER" id="PTHR12560">
    <property type="entry name" value="LONGEVITY ASSURANCE FACTOR 1 LAG1"/>
    <property type="match status" value="1"/>
</dbReference>
<name>A0A914M108_MELIC</name>
<evidence type="ECO:0000256" key="2">
    <source>
        <dbReference type="ARBA" id="ARBA00004760"/>
    </source>
</evidence>
<evidence type="ECO:0000256" key="6">
    <source>
        <dbReference type="ARBA" id="ARBA00023136"/>
    </source>
</evidence>
<comment type="pathway">
    <text evidence="2">Lipid metabolism; sphingolipid metabolism.</text>
</comment>
<dbReference type="SMART" id="SM00724">
    <property type="entry name" value="TLC"/>
    <property type="match status" value="1"/>
</dbReference>
<comment type="pathway">
    <text evidence="3">Sphingolipid metabolism.</text>
</comment>
<dbReference type="PIRSF" id="PIRSF005225">
    <property type="entry name" value="LAG1_LAC1"/>
    <property type="match status" value="1"/>
</dbReference>
<dbReference type="AlphaFoldDB" id="A0A914M108"/>
<dbReference type="InterPro" id="IPR016439">
    <property type="entry name" value="Lag1/Lac1-like"/>
</dbReference>
<keyword evidence="11" id="KW-1185">Reference proteome</keyword>
<organism evidence="11 12">
    <name type="scientific">Meloidogyne incognita</name>
    <name type="common">Southern root-knot nematode worm</name>
    <name type="synonym">Oxyuris incognita</name>
    <dbReference type="NCBI Taxonomy" id="6306"/>
    <lineage>
        <taxon>Eukaryota</taxon>
        <taxon>Metazoa</taxon>
        <taxon>Ecdysozoa</taxon>
        <taxon>Nematoda</taxon>
        <taxon>Chromadorea</taxon>
        <taxon>Rhabditida</taxon>
        <taxon>Tylenchina</taxon>
        <taxon>Tylenchomorpha</taxon>
        <taxon>Tylenchoidea</taxon>
        <taxon>Meloidogynidae</taxon>
        <taxon>Meloidogyninae</taxon>
        <taxon>Meloidogyne</taxon>
        <taxon>Meloidogyne incognita group</taxon>
    </lineage>
</organism>
<evidence type="ECO:0000256" key="3">
    <source>
        <dbReference type="ARBA" id="ARBA00004991"/>
    </source>
</evidence>
<feature type="transmembrane region" description="Helical" evidence="9">
    <location>
        <begin position="147"/>
        <end position="167"/>
    </location>
</feature>
<evidence type="ECO:0000256" key="9">
    <source>
        <dbReference type="SAM" id="Phobius"/>
    </source>
</evidence>
<feature type="transmembrane region" description="Helical" evidence="9">
    <location>
        <begin position="278"/>
        <end position="302"/>
    </location>
</feature>
<feature type="transmembrane region" description="Helical" evidence="9">
    <location>
        <begin position="235"/>
        <end position="257"/>
    </location>
</feature>
<protein>
    <submittedName>
        <fullName evidence="12">TLC domain-containing protein</fullName>
    </submittedName>
</protein>
<comment type="subcellular location">
    <subcellularLocation>
        <location evidence="1">Membrane</location>
        <topology evidence="1">Multi-pass membrane protein</topology>
    </subcellularLocation>
</comment>
<evidence type="ECO:0000256" key="5">
    <source>
        <dbReference type="ARBA" id="ARBA00022989"/>
    </source>
</evidence>
<keyword evidence="6 7" id="KW-0472">Membrane</keyword>
<feature type="transmembrane region" description="Helical" evidence="9">
    <location>
        <begin position="44"/>
        <end position="68"/>
    </location>
</feature>
<proteinExistence type="predicted"/>
<dbReference type="GO" id="GO:0016020">
    <property type="term" value="C:membrane"/>
    <property type="evidence" value="ECO:0007669"/>
    <property type="project" value="UniProtKB-SubCell"/>
</dbReference>
<keyword evidence="4 7" id="KW-0812">Transmembrane</keyword>
<evidence type="ECO:0000256" key="4">
    <source>
        <dbReference type="ARBA" id="ARBA00022692"/>
    </source>
</evidence>
<evidence type="ECO:0000313" key="12">
    <source>
        <dbReference type="WBParaSite" id="Minc3s01138g21095"/>
    </source>
</evidence>
<evidence type="ECO:0000259" key="10">
    <source>
        <dbReference type="PROSITE" id="PS50922"/>
    </source>
</evidence>
<dbReference type="GO" id="GO:0050291">
    <property type="term" value="F:sphingosine N-acyltransferase activity"/>
    <property type="evidence" value="ECO:0007669"/>
    <property type="project" value="InterPro"/>
</dbReference>
<dbReference type="PROSITE" id="PS50922">
    <property type="entry name" value="TLC"/>
    <property type="match status" value="1"/>
</dbReference>
<feature type="transmembrane region" description="Helical" evidence="9">
    <location>
        <begin position="179"/>
        <end position="197"/>
    </location>
</feature>
<dbReference type="WBParaSite" id="Minc3s01138g21095">
    <property type="protein sequence ID" value="Minc3s01138g21095"/>
    <property type="gene ID" value="Minc3s01138g21095"/>
</dbReference>
<dbReference type="PANTHER" id="PTHR12560:SF21">
    <property type="entry name" value="CERAMIDE SYNTHASE HYL-2"/>
    <property type="match status" value="1"/>
</dbReference>
<evidence type="ECO:0000313" key="11">
    <source>
        <dbReference type="Proteomes" id="UP000887563"/>
    </source>
</evidence>